<accession>A0A1D6GG70</accession>
<organism evidence="7">
    <name type="scientific">Zea mays</name>
    <name type="common">Maize</name>
    <dbReference type="NCBI Taxonomy" id="4577"/>
    <lineage>
        <taxon>Eukaryota</taxon>
        <taxon>Viridiplantae</taxon>
        <taxon>Streptophyta</taxon>
        <taxon>Embryophyta</taxon>
        <taxon>Tracheophyta</taxon>
        <taxon>Spermatophyta</taxon>
        <taxon>Magnoliopsida</taxon>
        <taxon>Liliopsida</taxon>
        <taxon>Poales</taxon>
        <taxon>Poaceae</taxon>
        <taxon>PACMAD clade</taxon>
        <taxon>Panicoideae</taxon>
        <taxon>Andropogonodae</taxon>
        <taxon>Andropogoneae</taxon>
        <taxon>Tripsacinae</taxon>
        <taxon>Zea</taxon>
    </lineage>
</organism>
<dbReference type="eggNOG" id="ENOG502QTIX">
    <property type="taxonomic scope" value="Eukaryota"/>
</dbReference>
<feature type="region of interest" description="Disordered" evidence="6">
    <location>
        <begin position="148"/>
        <end position="204"/>
    </location>
</feature>
<evidence type="ECO:0000256" key="2">
    <source>
        <dbReference type="ARBA" id="ARBA00005510"/>
    </source>
</evidence>
<dbReference type="InterPro" id="IPR047265">
    <property type="entry name" value="PIF1-like_bHLH"/>
</dbReference>
<dbReference type="GO" id="GO:0005634">
    <property type="term" value="C:nucleus"/>
    <property type="evidence" value="ECO:0007669"/>
    <property type="project" value="UniProtKB-SubCell"/>
</dbReference>
<feature type="compositionally biased region" description="Pro residues" evidence="6">
    <location>
        <begin position="101"/>
        <end position="110"/>
    </location>
</feature>
<evidence type="ECO:0000256" key="3">
    <source>
        <dbReference type="ARBA" id="ARBA00023015"/>
    </source>
</evidence>
<proteinExistence type="inferred from homology"/>
<dbReference type="SMR" id="A0A1D6GG70"/>
<name>A0A1D6GG70_MAIZE</name>
<evidence type="ECO:0000256" key="1">
    <source>
        <dbReference type="ARBA" id="ARBA00004123"/>
    </source>
</evidence>
<dbReference type="InterPro" id="IPR036638">
    <property type="entry name" value="HLH_DNA-bd_sf"/>
</dbReference>
<keyword evidence="5" id="KW-0539">Nucleus</keyword>
<protein>
    <submittedName>
        <fullName evidence="7">Transcription factor PIF4</fullName>
    </submittedName>
</protein>
<comment type="similarity">
    <text evidence="2">Belongs to the bHLH protein family.</text>
</comment>
<evidence type="ECO:0000313" key="7">
    <source>
        <dbReference type="EMBL" id="AQK62548.1"/>
    </source>
</evidence>
<feature type="region of interest" description="Disordered" evidence="6">
    <location>
        <begin position="92"/>
        <end position="117"/>
    </location>
</feature>
<dbReference type="PROSITE" id="PS50888">
    <property type="entry name" value="BHLH"/>
    <property type="match status" value="1"/>
</dbReference>
<feature type="compositionally biased region" description="Gly residues" evidence="6">
    <location>
        <begin position="163"/>
        <end position="175"/>
    </location>
</feature>
<dbReference type="FunCoup" id="A0A1D6GG70">
    <property type="interactions" value="186"/>
</dbReference>
<dbReference type="GO" id="GO:0046983">
    <property type="term" value="F:protein dimerization activity"/>
    <property type="evidence" value="ECO:0007669"/>
    <property type="project" value="InterPro"/>
</dbReference>
<dbReference type="CDD" id="cd11445">
    <property type="entry name" value="bHLH_AtPIF_like"/>
    <property type="match status" value="1"/>
</dbReference>
<gene>
    <name evidence="7" type="ORF">ZEAMMB73_Zm00001d013130</name>
</gene>
<dbReference type="ExpressionAtlas" id="A0A1D6GG70">
    <property type="expression patterns" value="baseline and differential"/>
</dbReference>
<dbReference type="InterPro" id="IPR044273">
    <property type="entry name" value="PIF3-like"/>
</dbReference>
<reference evidence="7" key="1">
    <citation type="submission" date="2015-12" db="EMBL/GenBank/DDBJ databases">
        <title>Update maize B73 reference genome by single molecule sequencing technologies.</title>
        <authorList>
            <consortium name="Maize Genome Sequencing Project"/>
            <person name="Ware D."/>
        </authorList>
    </citation>
    <scope>NUCLEOTIDE SEQUENCE</scope>
    <source>
        <tissue evidence="7">Seedling</tissue>
    </source>
</reference>
<feature type="compositionally biased region" description="Low complexity" evidence="6">
    <location>
        <begin position="153"/>
        <end position="162"/>
    </location>
</feature>
<dbReference type="EMBL" id="CM000781">
    <property type="protein sequence ID" value="AQK62548.1"/>
    <property type="molecule type" value="Genomic_DNA"/>
</dbReference>
<dbReference type="Gene3D" id="4.10.280.10">
    <property type="entry name" value="Helix-loop-helix DNA-binding domain"/>
    <property type="match status" value="1"/>
</dbReference>
<keyword evidence="3" id="KW-0805">Transcription regulation</keyword>
<dbReference type="PANTHER" id="PTHR46807:SF7">
    <property type="entry name" value="BHLH DOMAIN-CONTAINING PROTEIN"/>
    <property type="match status" value="1"/>
</dbReference>
<dbReference type="InParanoid" id="A0A1D6GG70"/>
<dbReference type="SMART" id="SM00353">
    <property type="entry name" value="HLH"/>
    <property type="match status" value="1"/>
</dbReference>
<feature type="compositionally biased region" description="Basic and acidic residues" evidence="6">
    <location>
        <begin position="189"/>
        <end position="204"/>
    </location>
</feature>
<dbReference type="OMA" id="NQFQNGH"/>
<evidence type="ECO:0000256" key="6">
    <source>
        <dbReference type="SAM" id="MobiDB-lite"/>
    </source>
</evidence>
<evidence type="ECO:0000256" key="4">
    <source>
        <dbReference type="ARBA" id="ARBA00023163"/>
    </source>
</evidence>
<evidence type="ECO:0000256" key="5">
    <source>
        <dbReference type="ARBA" id="ARBA00023242"/>
    </source>
</evidence>
<comment type="subcellular location">
    <subcellularLocation>
        <location evidence="1">Nucleus</location>
    </subcellularLocation>
</comment>
<dbReference type="PANTHER" id="PTHR46807">
    <property type="entry name" value="TRANSCRIPTION FACTOR PIF3"/>
    <property type="match status" value="1"/>
</dbReference>
<keyword evidence="4" id="KW-0804">Transcription</keyword>
<dbReference type="GO" id="GO:0003700">
    <property type="term" value="F:DNA-binding transcription factor activity"/>
    <property type="evidence" value="ECO:0007669"/>
    <property type="project" value="InterPro"/>
</dbReference>
<dbReference type="PaxDb" id="4577-GRMZM2G016756_P01"/>
<dbReference type="Pfam" id="PF00010">
    <property type="entry name" value="HLH"/>
    <property type="match status" value="1"/>
</dbReference>
<dbReference type="AlphaFoldDB" id="A0A1D6GG70"/>
<dbReference type="InterPro" id="IPR011598">
    <property type="entry name" value="bHLH_dom"/>
</dbReference>
<dbReference type="SUPFAM" id="SSF47459">
    <property type="entry name" value="HLH, helix-loop-helix DNA-binding domain"/>
    <property type="match status" value="1"/>
</dbReference>
<sequence length="387" mass="41719">MDGNARSTAASQKKSIVPDDDLVELLWHNGSVVAQPQGHHRPAPPSDRDCPGTSGLTAEETAAWFPDTLDDSLEKDLYTQLWYSTIADAAPQHEGMFPGPTSQPSPPPPVASSGVESSWAGDICSTFCGSNQVPRTPAGIRGKDAALQPEVPSGAGAHDGTSSSGGSGSNYGGSGLPSDSVHVHKRKGMCRDESDSRSERRRDRIKEKMRALQELIPHCNKTDKASILDETIEYLKSLQMQVQIMWMTSGMVPMVFPGAHQYMPPMALGMNSGCIPAAQGLSQMRRLPYMNHPMPNHIPLNSSPAMNPMNPLNTVNQFQNGHLREASNHFLHLDDGRAAVPRVPRPGPHVYGHQIAQAEEHNRILEVAASTVIPTSKAGQPPTFDGV</sequence>
<feature type="region of interest" description="Disordered" evidence="6">
    <location>
        <begin position="33"/>
        <end position="56"/>
    </location>
</feature>